<feature type="region of interest" description="Disordered" evidence="1">
    <location>
        <begin position="780"/>
        <end position="811"/>
    </location>
</feature>
<evidence type="ECO:0000313" key="2">
    <source>
        <dbReference type="EMBL" id="KAL0639237.1"/>
    </source>
</evidence>
<feature type="compositionally biased region" description="Low complexity" evidence="1">
    <location>
        <begin position="127"/>
        <end position="139"/>
    </location>
</feature>
<reference evidence="2 3" key="1">
    <citation type="submission" date="2024-02" db="EMBL/GenBank/DDBJ databases">
        <title>Discinaceae phylogenomics.</title>
        <authorList>
            <person name="Dirks A.C."/>
            <person name="James T.Y."/>
        </authorList>
    </citation>
    <scope>NUCLEOTIDE SEQUENCE [LARGE SCALE GENOMIC DNA]</scope>
    <source>
        <strain evidence="2 3">ACD0624</strain>
    </source>
</reference>
<name>A0ABR3GU40_9PEZI</name>
<feature type="region of interest" description="Disordered" evidence="1">
    <location>
        <begin position="667"/>
        <end position="696"/>
    </location>
</feature>
<feature type="region of interest" description="Disordered" evidence="1">
    <location>
        <begin position="518"/>
        <end position="538"/>
    </location>
</feature>
<evidence type="ECO:0000256" key="1">
    <source>
        <dbReference type="SAM" id="MobiDB-lite"/>
    </source>
</evidence>
<proteinExistence type="predicted"/>
<feature type="compositionally biased region" description="Basic and acidic residues" evidence="1">
    <location>
        <begin position="789"/>
        <end position="805"/>
    </location>
</feature>
<feature type="region of interest" description="Disordered" evidence="1">
    <location>
        <begin position="127"/>
        <end position="148"/>
    </location>
</feature>
<evidence type="ECO:0000313" key="3">
    <source>
        <dbReference type="Proteomes" id="UP001447188"/>
    </source>
</evidence>
<organism evidence="2 3">
    <name type="scientific">Discina gigas</name>
    <dbReference type="NCBI Taxonomy" id="1032678"/>
    <lineage>
        <taxon>Eukaryota</taxon>
        <taxon>Fungi</taxon>
        <taxon>Dikarya</taxon>
        <taxon>Ascomycota</taxon>
        <taxon>Pezizomycotina</taxon>
        <taxon>Pezizomycetes</taxon>
        <taxon>Pezizales</taxon>
        <taxon>Discinaceae</taxon>
        <taxon>Discina</taxon>
    </lineage>
</organism>
<keyword evidence="3" id="KW-1185">Reference proteome</keyword>
<dbReference type="EMBL" id="JBBBZM010000013">
    <property type="protein sequence ID" value="KAL0639237.1"/>
    <property type="molecule type" value="Genomic_DNA"/>
</dbReference>
<dbReference type="Proteomes" id="UP001447188">
    <property type="component" value="Unassembled WGS sequence"/>
</dbReference>
<comment type="caution">
    <text evidence="2">The sequence shown here is derived from an EMBL/GenBank/DDBJ whole genome shotgun (WGS) entry which is preliminary data.</text>
</comment>
<accession>A0ABR3GU40</accession>
<gene>
    <name evidence="2" type="ORF">Q9L58_001698</name>
</gene>
<protein>
    <submittedName>
        <fullName evidence="2">Uncharacterized protein</fullName>
    </submittedName>
</protein>
<sequence length="886" mass="97738">MFSNFQQRFPLQDLRQWVPLLDMFPLDSEVVGTGPPDAETLLDTFLPGSIYGLYQKGDMFPRPFWPIPTTKVFRALPIPSVFPIEPKIDLVSSFKHEFPVPAPRVADEIPVRVQTPTLDIPAIRCFTRPSTPTNRPNTPVDVRSSLPHPSLSNTLSGSFSSVKKSPSVRDFLGTAANFAKEAKSKSLFQQKTQDVPTPSVSLEVPKPSNGIDCPYTVREKQNQEKQKHMALVQYQSPVIQLSLSGPTQTGSPDVIRNESSHAIMERAQQNFSGLTSFDKPSLGISIDPQCRALVPQYLRKLQRKAAKVQSQFSPAAGINVPTSQQSSLVRFDRKFGNHRSLDSQSGSAPEMYIEPRYRRYVHHFLRKSVWKTAAAGSSRPIKEVMQELRKDSIFLNTIAPGAILQALDDAVVARLRSLSVQDGNNSVTRFGDASARMDDLRRFLESLTKENGQCVEFEHWIEELPEDCEQTLRIDFTGGTPAIRGTSLGPKEVRDAVRRRMMTFRPQASRESEFAFDTPAAVNGTPQKRALGNKGSAGSLRLYKRTRNRSSDDVSLQRPASITIITTSTEKLRAIGNSSIRELILSPINTSTTQIDDQISDTLFVEHSRPSTPASTAGSVERWERSSTLSSFSMGSLGSLGSAQTGLTVPYPGPAMSFVSVRAAKKHTPEESDVSAVQTPETQKEDGVRSPPLPAYGRFLTPKKCRSISEITFDNPKEYRAERLKRGFSSTSSLTKLSVTACLPVLLSPAEPQMASDGERSVKNSPEVATQIKELEGPFVFGPAPILPEEPRRADSGYSHSEGHRSAQGLLKEIAAVGEDVKRVTQGSHKTTISKDVKIIVSRDEEEARDVEDKAGKKHKLFGRLKDRVKGLKKKVSGAMKGGKEN</sequence>